<reference evidence="3" key="2">
    <citation type="submission" date="2015-09" db="EMBL/GenBank/DDBJ databases">
        <title>Draft genome sequence of a multidrug-resistant Chryseobacterium indologenes isolate from Malaysia.</title>
        <authorList>
            <person name="Yu C.Y."/>
            <person name="Ang G.Y."/>
            <person name="Chan K.-G."/>
        </authorList>
    </citation>
    <scope>NUCLEOTIDE SEQUENCE [LARGE SCALE GENOMIC DNA]</scope>
    <source>
        <strain evidence="3">CI_885</strain>
    </source>
</reference>
<feature type="region of interest" description="Disordered" evidence="1">
    <location>
        <begin position="26"/>
        <end position="47"/>
    </location>
</feature>
<organism evidence="2 3">
    <name type="scientific">Chryseobacterium indologenes</name>
    <name type="common">Flavobacterium indologenes</name>
    <dbReference type="NCBI Taxonomy" id="253"/>
    <lineage>
        <taxon>Bacteria</taxon>
        <taxon>Pseudomonadati</taxon>
        <taxon>Bacteroidota</taxon>
        <taxon>Flavobacteriia</taxon>
        <taxon>Flavobacteriales</taxon>
        <taxon>Weeksellaceae</taxon>
        <taxon>Chryseobacterium group</taxon>
        <taxon>Chryseobacterium</taxon>
    </lineage>
</organism>
<dbReference type="EMBL" id="LJOD01000007">
    <property type="protein sequence ID" value="KPE51000.1"/>
    <property type="molecule type" value="Genomic_DNA"/>
</dbReference>
<dbReference type="AlphaFoldDB" id="A0A0N1KSM2"/>
<evidence type="ECO:0000256" key="1">
    <source>
        <dbReference type="SAM" id="MobiDB-lite"/>
    </source>
</evidence>
<accession>A0A0N1KSM2</accession>
<dbReference type="Proteomes" id="UP000037953">
    <property type="component" value="Unassembled WGS sequence"/>
</dbReference>
<evidence type="ECO:0000313" key="3">
    <source>
        <dbReference type="Proteomes" id="UP000037953"/>
    </source>
</evidence>
<dbReference type="OrthoDB" id="1273450at2"/>
<gene>
    <name evidence="2" type="ORF">AOB46_12485</name>
</gene>
<reference evidence="2 3" key="1">
    <citation type="journal article" date="2015" name="Genom Data">
        <title>Draft genome sequence of a multidrug-resistant Chryseobacterium indologenes isolate from Malaysia.</title>
        <authorList>
            <person name="Yu C.Y."/>
            <person name="Ang G.Y."/>
            <person name="Cheng H.J."/>
            <person name="Cheong Y.M."/>
            <person name="Yin W.F."/>
            <person name="Chan K.G."/>
        </authorList>
    </citation>
    <scope>NUCLEOTIDE SEQUENCE [LARGE SCALE GENOMIC DNA]</scope>
    <source>
        <strain evidence="2 3">CI_885</strain>
    </source>
</reference>
<dbReference type="RefSeq" id="WP_062699757.1">
    <property type="nucleotide sequence ID" value="NZ_LJOD01000007.1"/>
</dbReference>
<sequence length="59" mass="6546">MKSLSTKILEQIPIEHIYRFLEQKNASKKQDGGSKVGLSTASRKAKNDALTAMVRDLAK</sequence>
<dbReference type="PATRIC" id="fig|253.9.peg.4347"/>
<evidence type="ECO:0000313" key="2">
    <source>
        <dbReference type="EMBL" id="KPE51000.1"/>
    </source>
</evidence>
<protein>
    <submittedName>
        <fullName evidence="2">Uncharacterized protein</fullName>
    </submittedName>
</protein>
<proteinExistence type="predicted"/>
<comment type="caution">
    <text evidence="2">The sequence shown here is derived from an EMBL/GenBank/DDBJ whole genome shotgun (WGS) entry which is preliminary data.</text>
</comment>
<name>A0A0N1KSM2_CHRID</name>